<proteinExistence type="predicted"/>
<name>A0A5K4F8T8_SCHMA</name>
<feature type="signal peptide" evidence="1">
    <location>
        <begin position="1"/>
        <end position="23"/>
    </location>
</feature>
<protein>
    <submittedName>
        <fullName evidence="3">Uncharacterized protein</fullName>
    </submittedName>
</protein>
<dbReference type="AlphaFoldDB" id="A0A5K4F8T8"/>
<dbReference type="WBParaSite" id="Smp_326720.1">
    <property type="protein sequence ID" value="Smp_326720.1"/>
    <property type="gene ID" value="Smp_326720"/>
</dbReference>
<dbReference type="Proteomes" id="UP000008854">
    <property type="component" value="Unassembled WGS sequence"/>
</dbReference>
<sequence>MTIFKITILLCLCIHMSFHEVNCAPAKNNEGSSNDKNPEVPVVTVQKNRLYVPTYLYKHKVN</sequence>
<organism evidence="2 3">
    <name type="scientific">Schistosoma mansoni</name>
    <name type="common">Blood fluke</name>
    <dbReference type="NCBI Taxonomy" id="6183"/>
    <lineage>
        <taxon>Eukaryota</taxon>
        <taxon>Metazoa</taxon>
        <taxon>Spiralia</taxon>
        <taxon>Lophotrochozoa</taxon>
        <taxon>Platyhelminthes</taxon>
        <taxon>Trematoda</taxon>
        <taxon>Digenea</taxon>
        <taxon>Strigeidida</taxon>
        <taxon>Schistosomatoidea</taxon>
        <taxon>Schistosomatidae</taxon>
        <taxon>Schistosoma</taxon>
    </lineage>
</organism>
<reference evidence="3" key="2">
    <citation type="submission" date="2019-11" db="UniProtKB">
        <authorList>
            <consortium name="WormBaseParasite"/>
        </authorList>
    </citation>
    <scope>IDENTIFICATION</scope>
    <source>
        <strain evidence="3">Puerto Rican</strain>
    </source>
</reference>
<accession>A0A5K4F8T8</accession>
<evidence type="ECO:0000313" key="3">
    <source>
        <dbReference type="WBParaSite" id="Smp_326720.1"/>
    </source>
</evidence>
<reference evidence="2" key="1">
    <citation type="journal article" date="2012" name="PLoS Negl. Trop. Dis.">
        <title>A systematically improved high quality genome and transcriptome of the human blood fluke Schistosoma mansoni.</title>
        <authorList>
            <person name="Protasio A.V."/>
            <person name="Tsai I.J."/>
            <person name="Babbage A."/>
            <person name="Nichol S."/>
            <person name="Hunt M."/>
            <person name="Aslett M.A."/>
            <person name="De Silva N."/>
            <person name="Velarde G.S."/>
            <person name="Anderson T.J."/>
            <person name="Clark R.C."/>
            <person name="Davidson C."/>
            <person name="Dillon G.P."/>
            <person name="Holroyd N.E."/>
            <person name="LoVerde P.T."/>
            <person name="Lloyd C."/>
            <person name="McQuillan J."/>
            <person name="Oliveira G."/>
            <person name="Otto T.D."/>
            <person name="Parker-Manuel S.J."/>
            <person name="Quail M.A."/>
            <person name="Wilson R.A."/>
            <person name="Zerlotini A."/>
            <person name="Dunne D.W."/>
            <person name="Berriman M."/>
        </authorList>
    </citation>
    <scope>NUCLEOTIDE SEQUENCE [LARGE SCALE GENOMIC DNA]</scope>
    <source>
        <strain evidence="2">Puerto Rican</strain>
    </source>
</reference>
<evidence type="ECO:0000313" key="2">
    <source>
        <dbReference type="Proteomes" id="UP000008854"/>
    </source>
</evidence>
<feature type="chain" id="PRO_5024331080" evidence="1">
    <location>
        <begin position="24"/>
        <end position="62"/>
    </location>
</feature>
<dbReference type="InParanoid" id="A0A5K4F8T8"/>
<keyword evidence="1" id="KW-0732">Signal</keyword>
<evidence type="ECO:0000256" key="1">
    <source>
        <dbReference type="SAM" id="SignalP"/>
    </source>
</evidence>
<keyword evidence="2" id="KW-1185">Reference proteome</keyword>